<accession>W7XH29</accession>
<reference evidence="3" key="1">
    <citation type="journal article" date="2006" name="PLoS Biol.">
        <title>Macronuclear genome sequence of the ciliate Tetrahymena thermophila, a model eukaryote.</title>
        <authorList>
            <person name="Eisen J.A."/>
            <person name="Coyne R.S."/>
            <person name="Wu M."/>
            <person name="Wu D."/>
            <person name="Thiagarajan M."/>
            <person name="Wortman J.R."/>
            <person name="Badger J.H."/>
            <person name="Ren Q."/>
            <person name="Amedeo P."/>
            <person name="Jones K.M."/>
            <person name="Tallon L.J."/>
            <person name="Delcher A.L."/>
            <person name="Salzberg S.L."/>
            <person name="Silva J.C."/>
            <person name="Haas B.J."/>
            <person name="Majoros W.H."/>
            <person name="Farzad M."/>
            <person name="Carlton J.M."/>
            <person name="Smith R.K. Jr."/>
            <person name="Garg J."/>
            <person name="Pearlman R.E."/>
            <person name="Karrer K.M."/>
            <person name="Sun L."/>
            <person name="Manning G."/>
            <person name="Elde N.C."/>
            <person name="Turkewitz A.P."/>
            <person name="Asai D.J."/>
            <person name="Wilkes D.E."/>
            <person name="Wang Y."/>
            <person name="Cai H."/>
            <person name="Collins K."/>
            <person name="Stewart B.A."/>
            <person name="Lee S.R."/>
            <person name="Wilamowska K."/>
            <person name="Weinberg Z."/>
            <person name="Ruzzo W.L."/>
            <person name="Wloga D."/>
            <person name="Gaertig J."/>
            <person name="Frankel J."/>
            <person name="Tsao C.-C."/>
            <person name="Gorovsky M.A."/>
            <person name="Keeling P.J."/>
            <person name="Waller R.F."/>
            <person name="Patron N.J."/>
            <person name="Cherry J.M."/>
            <person name="Stover N.A."/>
            <person name="Krieger C.J."/>
            <person name="del Toro C."/>
            <person name="Ryder H.F."/>
            <person name="Williamson S.C."/>
            <person name="Barbeau R.A."/>
            <person name="Hamilton E.P."/>
            <person name="Orias E."/>
        </authorList>
    </citation>
    <scope>NUCLEOTIDE SEQUENCE [LARGE SCALE GENOMIC DNA]</scope>
    <source>
        <strain evidence="3">SB210</strain>
    </source>
</reference>
<organism evidence="2 3">
    <name type="scientific">Tetrahymena thermophila (strain SB210)</name>
    <dbReference type="NCBI Taxonomy" id="312017"/>
    <lineage>
        <taxon>Eukaryota</taxon>
        <taxon>Sar</taxon>
        <taxon>Alveolata</taxon>
        <taxon>Ciliophora</taxon>
        <taxon>Intramacronucleata</taxon>
        <taxon>Oligohymenophorea</taxon>
        <taxon>Hymenostomatida</taxon>
        <taxon>Tetrahymenina</taxon>
        <taxon>Tetrahymenidae</taxon>
        <taxon>Tetrahymena</taxon>
    </lineage>
</organism>
<keyword evidence="3" id="KW-1185">Reference proteome</keyword>
<feature type="transmembrane region" description="Helical" evidence="1">
    <location>
        <begin position="82"/>
        <end position="107"/>
    </location>
</feature>
<name>W7XH29_TETTS</name>
<evidence type="ECO:0000313" key="3">
    <source>
        <dbReference type="Proteomes" id="UP000009168"/>
    </source>
</evidence>
<dbReference type="RefSeq" id="XP_012653851.1">
    <property type="nucleotide sequence ID" value="XM_012798397.1"/>
</dbReference>
<dbReference type="Proteomes" id="UP000009168">
    <property type="component" value="Unassembled WGS sequence"/>
</dbReference>
<dbReference type="AlphaFoldDB" id="W7XH29"/>
<dbReference type="EMBL" id="GG662647">
    <property type="protein sequence ID" value="EWS73621.1"/>
    <property type="molecule type" value="Genomic_DNA"/>
</dbReference>
<gene>
    <name evidence="2" type="ORF">TTHERM_000254588</name>
</gene>
<protein>
    <submittedName>
        <fullName evidence="2">Transmembrane protein, putative</fullName>
    </submittedName>
</protein>
<evidence type="ECO:0000256" key="1">
    <source>
        <dbReference type="SAM" id="Phobius"/>
    </source>
</evidence>
<proteinExistence type="predicted"/>
<dbReference type="InParanoid" id="W7XH29"/>
<feature type="transmembrane region" description="Helical" evidence="1">
    <location>
        <begin position="6"/>
        <end position="27"/>
    </location>
</feature>
<evidence type="ECO:0000313" key="2">
    <source>
        <dbReference type="EMBL" id="EWS73621.1"/>
    </source>
</evidence>
<dbReference type="KEGG" id="tet:TTHERM_000254588"/>
<keyword evidence="1 2" id="KW-0812">Transmembrane</keyword>
<keyword evidence="1" id="KW-0472">Membrane</keyword>
<sequence>MLLLLLINQFLIIFFIFPSKQLNYNIFFLKYLKSFKKIDAISVSSLGSALANCTNLSNLKLSFSQKQFYCFNSILFQFVYQLLFDLLCFSFYCTCVFSLFLSFLIILNQSHLFFIFNLIFYYYQLIHSFLIISFFFAFKQLNNNLSYHQYFKSPNTIDSIGASRLGPALANCTNLLNLTLDLQQKQFICFGL</sequence>
<feature type="transmembrane region" description="Helical" evidence="1">
    <location>
        <begin position="113"/>
        <end position="138"/>
    </location>
</feature>
<dbReference type="GeneID" id="24438049"/>
<keyword evidence="1" id="KW-1133">Transmembrane helix</keyword>